<evidence type="ECO:0000313" key="13">
    <source>
        <dbReference type="Proteomes" id="UP000824890"/>
    </source>
</evidence>
<keyword evidence="8 10" id="KW-0472">Membrane</keyword>
<evidence type="ECO:0000256" key="7">
    <source>
        <dbReference type="ARBA" id="ARBA00022989"/>
    </source>
</evidence>
<evidence type="ECO:0000259" key="11">
    <source>
        <dbReference type="Pfam" id="PF02469"/>
    </source>
</evidence>
<keyword evidence="5" id="KW-1001">Plastid inner membrane</keyword>
<reference evidence="12 13" key="1">
    <citation type="submission" date="2021-05" db="EMBL/GenBank/DDBJ databases">
        <title>Genome Assembly of Synthetic Allotetraploid Brassica napus Reveals Homoeologous Exchanges between Subgenomes.</title>
        <authorList>
            <person name="Davis J.T."/>
        </authorList>
    </citation>
    <scope>NUCLEOTIDE SEQUENCE [LARGE SCALE GENOMIC DNA]</scope>
    <source>
        <strain evidence="13">cv. Da-Ae</strain>
        <tissue evidence="12">Seedling</tissue>
    </source>
</reference>
<evidence type="ECO:0000256" key="9">
    <source>
        <dbReference type="SAM" id="MobiDB-lite"/>
    </source>
</evidence>
<dbReference type="InterPro" id="IPR036378">
    <property type="entry name" value="FAS1_dom_sf"/>
</dbReference>
<proteinExistence type="inferred from homology"/>
<evidence type="ECO:0000256" key="1">
    <source>
        <dbReference type="ARBA" id="ARBA00004478"/>
    </source>
</evidence>
<dbReference type="PANTHER" id="PTHR33510">
    <property type="entry name" value="PROTEIN TIC 20-II, CHLOROPLASTIC"/>
    <property type="match status" value="1"/>
</dbReference>
<keyword evidence="6" id="KW-0654">Proteoglycan</keyword>
<feature type="region of interest" description="Disordered" evidence="9">
    <location>
        <begin position="39"/>
        <end position="66"/>
    </location>
</feature>
<comment type="caution">
    <text evidence="12">The sequence shown here is derived from an EMBL/GenBank/DDBJ whole genome shotgun (WGS) entry which is preliminary data.</text>
</comment>
<feature type="transmembrane region" description="Helical" evidence="10">
    <location>
        <begin position="510"/>
        <end position="528"/>
    </location>
</feature>
<feature type="region of interest" description="Disordered" evidence="9">
    <location>
        <begin position="134"/>
        <end position="186"/>
    </location>
</feature>
<evidence type="ECO:0000256" key="8">
    <source>
        <dbReference type="ARBA" id="ARBA00023136"/>
    </source>
</evidence>
<keyword evidence="4 10" id="KW-0812">Transmembrane</keyword>
<dbReference type="Pfam" id="PF16166">
    <property type="entry name" value="TIC20"/>
    <property type="match status" value="1"/>
</dbReference>
<evidence type="ECO:0000313" key="12">
    <source>
        <dbReference type="EMBL" id="KAH0888931.1"/>
    </source>
</evidence>
<dbReference type="Proteomes" id="UP000824890">
    <property type="component" value="Unassembled WGS sequence"/>
</dbReference>
<name>A0ABQ8A8T4_BRANA</name>
<evidence type="ECO:0000256" key="10">
    <source>
        <dbReference type="SAM" id="Phobius"/>
    </source>
</evidence>
<evidence type="ECO:0000256" key="2">
    <source>
        <dbReference type="ARBA" id="ARBA00007843"/>
    </source>
</evidence>
<protein>
    <recommendedName>
        <fullName evidence="11">FAS1 domain-containing protein</fullName>
    </recommendedName>
</protein>
<comment type="subcellular location">
    <subcellularLocation>
        <location evidence="1">Plastid</location>
        <location evidence="1">Chloroplast inner membrane</location>
        <topology evidence="1">Multi-pass membrane protein</topology>
    </subcellularLocation>
</comment>
<dbReference type="SUPFAM" id="SSF82153">
    <property type="entry name" value="FAS1 domain"/>
    <property type="match status" value="1"/>
</dbReference>
<dbReference type="Pfam" id="PF02469">
    <property type="entry name" value="Fasciclin"/>
    <property type="match status" value="1"/>
</dbReference>
<comment type="similarity">
    <text evidence="2">Belongs to the fasciclin-like AGP family.</text>
</comment>
<feature type="transmembrane region" description="Helical" evidence="10">
    <location>
        <begin position="548"/>
        <end position="570"/>
    </location>
</feature>
<gene>
    <name evidence="12" type="ORF">HID58_051360</name>
</gene>
<dbReference type="InterPro" id="IPR005691">
    <property type="entry name" value="Tic20"/>
</dbReference>
<dbReference type="EMBL" id="JAGKQM010000013">
    <property type="protein sequence ID" value="KAH0888931.1"/>
    <property type="molecule type" value="Genomic_DNA"/>
</dbReference>
<feature type="transmembrane region" description="Helical" evidence="10">
    <location>
        <begin position="479"/>
        <end position="498"/>
    </location>
</feature>
<evidence type="ECO:0000256" key="3">
    <source>
        <dbReference type="ARBA" id="ARBA00009596"/>
    </source>
</evidence>
<evidence type="ECO:0000256" key="4">
    <source>
        <dbReference type="ARBA" id="ARBA00022692"/>
    </source>
</evidence>
<evidence type="ECO:0000256" key="5">
    <source>
        <dbReference type="ARBA" id="ARBA00022780"/>
    </source>
</evidence>
<keyword evidence="5" id="KW-0934">Plastid</keyword>
<feature type="compositionally biased region" description="Polar residues" evidence="9">
    <location>
        <begin position="134"/>
        <end position="148"/>
    </location>
</feature>
<feature type="compositionally biased region" description="Pro residues" evidence="9">
    <location>
        <begin position="45"/>
        <end position="59"/>
    </location>
</feature>
<dbReference type="Gene3D" id="2.30.180.10">
    <property type="entry name" value="FAS1 domain"/>
    <property type="match status" value="1"/>
</dbReference>
<dbReference type="InterPro" id="IPR000782">
    <property type="entry name" value="FAS1_domain"/>
</dbReference>
<sequence>MTHLFLLVNLVQACTWDSNSGLCTPYLCKQTPQPSSSTGYSLCINPPPPPSTSSPPPPSRSHCPSVPPTGCCNQPPASTYYSPPYPYFFAPPHPCGTLGGENGGGQGGGGAGGGETGAAVAYYSSSSVPSSLSEKTLSFHSSHSLNNGQEDETSNHLLHSPYPPPPRRPNSLAQRHAPLSKPPNSLSSFNHFLTQTHLAEEINQRNTITVCAVDNGAMYDLTSKGYTISTLKNILSLHVLLDYFDAQKLHKLPDGSALTTTLFQATGAAPENTGFVKITNMRGGNVRFDSGDISSSYVKSIEAVPYDISIIQISSLLLLDTASAPTPAPTEKSVEVGFGSEDNGGLIDSSFVTSLEVVPNKISIIQISIDTDVMNGVEIEHWFLAKQALGVGPQVAEQEAVSNVETIALGGWRPARERAASTLVLRSKGDDSVDASDRLISAVCYFYPFFDGIQYGKFIITQYQPFQILIQPLFPAIKAFKSFPFNGFLIFITLYFVVVRNQNFSRYVRFNTMQAIVLDVLLIFPDLLERSFNPTDGFGLDVVMSLDSTVFLFLLVSLIYGFSACLFGLVPRLPIVADAADRQVL</sequence>
<keyword evidence="6" id="KW-0325">Glycoprotein</keyword>
<accession>A0ABQ8A8T4</accession>
<keyword evidence="13" id="KW-1185">Reference proteome</keyword>
<keyword evidence="7 10" id="KW-1133">Transmembrane helix</keyword>
<organism evidence="12 13">
    <name type="scientific">Brassica napus</name>
    <name type="common">Rape</name>
    <dbReference type="NCBI Taxonomy" id="3708"/>
    <lineage>
        <taxon>Eukaryota</taxon>
        <taxon>Viridiplantae</taxon>
        <taxon>Streptophyta</taxon>
        <taxon>Embryophyta</taxon>
        <taxon>Tracheophyta</taxon>
        <taxon>Spermatophyta</taxon>
        <taxon>Magnoliopsida</taxon>
        <taxon>eudicotyledons</taxon>
        <taxon>Gunneridae</taxon>
        <taxon>Pentapetalae</taxon>
        <taxon>rosids</taxon>
        <taxon>malvids</taxon>
        <taxon>Brassicales</taxon>
        <taxon>Brassicaceae</taxon>
        <taxon>Brassiceae</taxon>
        <taxon>Brassica</taxon>
    </lineage>
</organism>
<evidence type="ECO:0000256" key="6">
    <source>
        <dbReference type="ARBA" id="ARBA00022974"/>
    </source>
</evidence>
<dbReference type="PANTHER" id="PTHR33510:SF15">
    <property type="entry name" value="PROTEIN TIC 20"/>
    <property type="match status" value="1"/>
</dbReference>
<feature type="domain" description="FAS1" evidence="11">
    <location>
        <begin position="185"/>
        <end position="260"/>
    </location>
</feature>
<comment type="similarity">
    <text evidence="3">Belongs to the Tic20 family.</text>
</comment>